<evidence type="ECO:0000256" key="1">
    <source>
        <dbReference type="SAM" id="SignalP"/>
    </source>
</evidence>
<dbReference type="RefSeq" id="WP_184687508.1">
    <property type="nucleotide sequence ID" value="NZ_JACHJN010000001.1"/>
</dbReference>
<dbReference type="EMBL" id="JACHJN010000001">
    <property type="protein sequence ID" value="MBB5953745.1"/>
    <property type="molecule type" value="Genomic_DNA"/>
</dbReference>
<evidence type="ECO:0000313" key="2">
    <source>
        <dbReference type="EMBL" id="MBB5953745.1"/>
    </source>
</evidence>
<dbReference type="AlphaFoldDB" id="A0A841CCK4"/>
<proteinExistence type="predicted"/>
<name>A0A841CCK4_9PSEU</name>
<feature type="signal peptide" evidence="1">
    <location>
        <begin position="1"/>
        <end position="28"/>
    </location>
</feature>
<dbReference type="Proteomes" id="UP000547510">
    <property type="component" value="Unassembled WGS sequence"/>
</dbReference>
<accession>A0A841CCK4</accession>
<evidence type="ECO:0000313" key="3">
    <source>
        <dbReference type="Proteomes" id="UP000547510"/>
    </source>
</evidence>
<protein>
    <recommendedName>
        <fullName evidence="4">LGFP repeat-containing protein</fullName>
    </recommendedName>
</protein>
<keyword evidence="1" id="KW-0732">Signal</keyword>
<sequence>MRIGTPRLVMAVTAGIAAVVLSAPTSGAAGVGVNAVKPAATDSHAQTGMGPGWVMASYKANGPMVGYLFAEGFTFADGTRKPGPDHTDVRGIAEGSAGNTDGITRWPWGYSGGSFDGCAYIYGTRKLGLKRTGFSSTRCANGPSFPGSARPGGAPDALRWWHSEQVFCTTVDGRPRDNLCNQYGVWSTNKGGGLKATTPRAECPVYGNIGAAAVYGADGAAIPRHRLGTVPVIDPKTGAPSRIDVRYVTKDRQWVMAKWNDNRFVAGIAWGFFPRGCLN</sequence>
<feature type="chain" id="PRO_5032622277" description="LGFP repeat-containing protein" evidence="1">
    <location>
        <begin position="29"/>
        <end position="279"/>
    </location>
</feature>
<reference evidence="2 3" key="1">
    <citation type="submission" date="2020-08" db="EMBL/GenBank/DDBJ databases">
        <title>Genomic Encyclopedia of Type Strains, Phase III (KMG-III): the genomes of soil and plant-associated and newly described type strains.</title>
        <authorList>
            <person name="Whitman W."/>
        </authorList>
    </citation>
    <scope>NUCLEOTIDE SEQUENCE [LARGE SCALE GENOMIC DNA]</scope>
    <source>
        <strain evidence="2 3">CECT 8640</strain>
    </source>
</reference>
<keyword evidence="3" id="KW-1185">Reference proteome</keyword>
<gene>
    <name evidence="2" type="ORF">FHS29_000315</name>
</gene>
<evidence type="ECO:0008006" key="4">
    <source>
        <dbReference type="Google" id="ProtNLM"/>
    </source>
</evidence>
<organism evidence="2 3">
    <name type="scientific">Saccharothrix tamanrassetensis</name>
    <dbReference type="NCBI Taxonomy" id="1051531"/>
    <lineage>
        <taxon>Bacteria</taxon>
        <taxon>Bacillati</taxon>
        <taxon>Actinomycetota</taxon>
        <taxon>Actinomycetes</taxon>
        <taxon>Pseudonocardiales</taxon>
        <taxon>Pseudonocardiaceae</taxon>
        <taxon>Saccharothrix</taxon>
    </lineage>
</organism>
<comment type="caution">
    <text evidence="2">The sequence shown here is derived from an EMBL/GenBank/DDBJ whole genome shotgun (WGS) entry which is preliminary data.</text>
</comment>